<dbReference type="Pfam" id="PF02075">
    <property type="entry name" value="RuvC"/>
    <property type="match status" value="1"/>
</dbReference>
<dbReference type="PANTHER" id="PTHR30194">
    <property type="entry name" value="CROSSOVER JUNCTION ENDODEOXYRIBONUCLEASE RUVC"/>
    <property type="match status" value="1"/>
</dbReference>
<proteinExistence type="inferred from homology"/>
<evidence type="ECO:0000256" key="8">
    <source>
        <dbReference type="ARBA" id="ARBA00022842"/>
    </source>
</evidence>
<keyword evidence="6" id="KW-0227">DNA damage</keyword>
<keyword evidence="11" id="KW-0234">DNA repair</keyword>
<accession>A0A059T6B9</accession>
<dbReference type="Gene3D" id="3.30.420.10">
    <property type="entry name" value="Ribonuclease H-like superfamily/Ribonuclease H"/>
    <property type="match status" value="1"/>
</dbReference>
<dbReference type="GO" id="GO:0016787">
    <property type="term" value="F:hydrolase activity"/>
    <property type="evidence" value="ECO:0007669"/>
    <property type="project" value="UniProtKB-KW"/>
</dbReference>
<evidence type="ECO:0000256" key="7">
    <source>
        <dbReference type="ARBA" id="ARBA00022801"/>
    </source>
</evidence>
<evidence type="ECO:0000313" key="12">
    <source>
        <dbReference type="EMBL" id="AHL18879.1"/>
    </source>
</evidence>
<keyword evidence="3" id="KW-0540">Nuclease</keyword>
<evidence type="ECO:0000256" key="6">
    <source>
        <dbReference type="ARBA" id="ARBA00022763"/>
    </source>
</evidence>
<dbReference type="GO" id="GO:0006281">
    <property type="term" value="P:DNA repair"/>
    <property type="evidence" value="ECO:0007669"/>
    <property type="project" value="UniProtKB-KW"/>
</dbReference>
<evidence type="ECO:0000256" key="2">
    <source>
        <dbReference type="ARBA" id="ARBA00022490"/>
    </source>
</evidence>
<evidence type="ECO:0000256" key="9">
    <source>
        <dbReference type="ARBA" id="ARBA00023125"/>
    </source>
</evidence>
<organism evidence="12">
    <name type="scientific">Listeria phage LP-032</name>
    <dbReference type="NCBI Taxonomy" id="1173746"/>
    <lineage>
        <taxon>Viruses</taxon>
        <taxon>Duplodnaviria</taxon>
        <taxon>Heunggongvirae</taxon>
        <taxon>Uroviricota</taxon>
        <taxon>Caudoviricetes</taxon>
        <taxon>Homburgvirus</taxon>
        <taxon>Homburgvirus LP26</taxon>
    </lineage>
</organism>
<evidence type="ECO:0000256" key="10">
    <source>
        <dbReference type="ARBA" id="ARBA00023172"/>
    </source>
</evidence>
<dbReference type="EMBL" id="KJ094025">
    <property type="protein sequence ID" value="AHL18879.1"/>
    <property type="molecule type" value="Genomic_DNA"/>
</dbReference>
<reference evidence="12" key="1">
    <citation type="journal article" date="2014" name="Appl. Environ. Microbiol.">
        <title>Comparative genomic and morphological analysis of Listeria phages isolated from farm environments.</title>
        <authorList>
            <person name="Denes T."/>
            <person name="Vongkamjan K."/>
            <person name="Ackermann H.W."/>
            <person name="Moreno Switt A.I."/>
            <person name="Wiedmann M."/>
            <person name="den Bakker H.C."/>
        </authorList>
    </citation>
    <scope>NUCLEOTIDE SEQUENCE</scope>
</reference>
<evidence type="ECO:0000256" key="3">
    <source>
        <dbReference type="ARBA" id="ARBA00022722"/>
    </source>
</evidence>
<dbReference type="PRINTS" id="PR00696">
    <property type="entry name" value="RSOLVASERUVC"/>
</dbReference>
<dbReference type="InterPro" id="IPR036397">
    <property type="entry name" value="RNaseH_sf"/>
</dbReference>
<keyword evidence="5" id="KW-0255">Endonuclease</keyword>
<dbReference type="GO" id="GO:0003677">
    <property type="term" value="F:DNA binding"/>
    <property type="evidence" value="ECO:0007669"/>
    <property type="project" value="UniProtKB-KW"/>
</dbReference>
<dbReference type="PANTHER" id="PTHR30194:SF3">
    <property type="entry name" value="CROSSOVER JUNCTION ENDODEOXYRIBONUCLEASE RUVC"/>
    <property type="match status" value="1"/>
</dbReference>
<dbReference type="GO" id="GO:0046872">
    <property type="term" value="F:metal ion binding"/>
    <property type="evidence" value="ECO:0007669"/>
    <property type="project" value="UniProtKB-KW"/>
</dbReference>
<dbReference type="InterPro" id="IPR002176">
    <property type="entry name" value="X-over_junc_endoDNase_RuvC"/>
</dbReference>
<keyword evidence="7" id="KW-0378">Hydrolase</keyword>
<keyword evidence="2" id="KW-0963">Cytoplasm</keyword>
<dbReference type="SUPFAM" id="SSF53098">
    <property type="entry name" value="Ribonuclease H-like"/>
    <property type="match status" value="1"/>
</dbReference>
<protein>
    <submittedName>
        <fullName evidence="12">Crossover junction endodeoxyribonuclease</fullName>
    </submittedName>
</protein>
<comment type="similarity">
    <text evidence="1">Belongs to the RuvC family.</text>
</comment>
<evidence type="ECO:0000256" key="11">
    <source>
        <dbReference type="ARBA" id="ARBA00023204"/>
    </source>
</evidence>
<sequence length="170" mass="19385">MIIVGIDLSSVKTGVAIVERDAYGNCNLIETRIIITHSTWDIGRRLDVFEKAMLAIWEEFQPDIIVREGGFVHGNRATKILYKFYGVLDHLYYEFRNGEKKMNVYMPKAVKKAVTGNGNSSKQQVADALPRWIHMDNPLEYSDDETDAIAVALTFLKDIEELRSLSTRTE</sequence>
<evidence type="ECO:0000256" key="4">
    <source>
        <dbReference type="ARBA" id="ARBA00022723"/>
    </source>
</evidence>
<dbReference type="InterPro" id="IPR012337">
    <property type="entry name" value="RNaseH-like_sf"/>
</dbReference>
<keyword evidence="8" id="KW-0460">Magnesium</keyword>
<evidence type="ECO:0000256" key="1">
    <source>
        <dbReference type="ARBA" id="ARBA00009518"/>
    </source>
</evidence>
<keyword evidence="10" id="KW-0233">DNA recombination</keyword>
<name>A0A059T6B9_9CAUD</name>
<dbReference type="GO" id="GO:0004520">
    <property type="term" value="F:DNA endonuclease activity"/>
    <property type="evidence" value="ECO:0007669"/>
    <property type="project" value="InterPro"/>
</dbReference>
<gene>
    <name evidence="12" type="ORF">LP032_030</name>
</gene>
<keyword evidence="4" id="KW-0479">Metal-binding</keyword>
<keyword evidence="9" id="KW-0238">DNA-binding</keyword>
<evidence type="ECO:0000256" key="5">
    <source>
        <dbReference type="ARBA" id="ARBA00022759"/>
    </source>
</evidence>
<dbReference type="GO" id="GO:0006310">
    <property type="term" value="P:DNA recombination"/>
    <property type="evidence" value="ECO:0007669"/>
    <property type="project" value="UniProtKB-KW"/>
</dbReference>